<name>A0A3P7N9P3_9BILA</name>
<keyword evidence="2" id="KW-1185">Reference proteome</keyword>
<dbReference type="InterPro" id="IPR035161">
    <property type="entry name" value="DUF5332"/>
</dbReference>
<organism evidence="1 2">
    <name type="scientific">Gongylonema pulchrum</name>
    <dbReference type="NCBI Taxonomy" id="637853"/>
    <lineage>
        <taxon>Eukaryota</taxon>
        <taxon>Metazoa</taxon>
        <taxon>Ecdysozoa</taxon>
        <taxon>Nematoda</taxon>
        <taxon>Chromadorea</taxon>
        <taxon>Rhabditida</taxon>
        <taxon>Spirurina</taxon>
        <taxon>Spiruromorpha</taxon>
        <taxon>Spiruroidea</taxon>
        <taxon>Gongylonematidae</taxon>
        <taxon>Gongylonema</taxon>
    </lineage>
</organism>
<dbReference type="Proteomes" id="UP000271098">
    <property type="component" value="Unassembled WGS sequence"/>
</dbReference>
<accession>A0A3P7N9P3</accession>
<evidence type="ECO:0000313" key="2">
    <source>
        <dbReference type="Proteomes" id="UP000271098"/>
    </source>
</evidence>
<dbReference type="Pfam" id="PF17266">
    <property type="entry name" value="DUF5332"/>
    <property type="match status" value="1"/>
</dbReference>
<dbReference type="AlphaFoldDB" id="A0A3P7N9P3"/>
<reference evidence="1 2" key="1">
    <citation type="submission" date="2018-11" db="EMBL/GenBank/DDBJ databases">
        <authorList>
            <consortium name="Pathogen Informatics"/>
        </authorList>
    </citation>
    <scope>NUCLEOTIDE SEQUENCE [LARGE SCALE GENOMIC DNA]</scope>
</reference>
<proteinExistence type="predicted"/>
<evidence type="ECO:0000313" key="1">
    <source>
        <dbReference type="EMBL" id="VDN33663.1"/>
    </source>
</evidence>
<dbReference type="EMBL" id="UYRT01088364">
    <property type="protein sequence ID" value="VDN33663.1"/>
    <property type="molecule type" value="Genomic_DNA"/>
</dbReference>
<sequence>MENCAKSCLQNKTAEPFGCIFRDRCLKYCLDRRSCPQCRDIVKRVFTGYCYRNNFIERYGSKCRPLFETIARNYIK</sequence>
<dbReference type="OrthoDB" id="5840377at2759"/>
<gene>
    <name evidence="1" type="ORF">GPUH_LOCUS19349</name>
</gene>
<protein>
    <submittedName>
        <fullName evidence="1">Uncharacterized protein</fullName>
    </submittedName>
</protein>